<dbReference type="InterPro" id="IPR010155">
    <property type="entry name" value="CRISPR-assoc_prot_Cas5d"/>
</dbReference>
<dbReference type="Proteomes" id="UP000705867">
    <property type="component" value="Unassembled WGS sequence"/>
</dbReference>
<evidence type="ECO:0000256" key="1">
    <source>
        <dbReference type="ARBA" id="ARBA00023118"/>
    </source>
</evidence>
<keyword evidence="1 2" id="KW-0051">Antiviral defense</keyword>
<sequence length="255" mass="29493">MLDNRIVKVKVKGDFACFTRPDLKVERMSYPCMTPSAARGVLDSILWKPEFQWYVRRILVLSPLKFCTIKRNEINSKQSRTPIVVDELDSLGKPKYRAQRNSVILRGVAYIIEASIYQRQVSERNKPEKYIGRKGVDADHDGIFIRRIKKGQCWRRPYLGVREFSAEFMEPDGTETPIKETIPIGSMLFDIFYDANGKPEPLFFHDVAIRNGILNCEVPENDKMMQSSHFQPPIDSETSALIYELNQQEEREAAL</sequence>
<evidence type="ECO:0000256" key="2">
    <source>
        <dbReference type="PIRNR" id="PIRNR029950"/>
    </source>
</evidence>
<dbReference type="PIRSF" id="PIRSF029950">
    <property type="entry name" value="Cas_CT1134"/>
    <property type="match status" value="1"/>
</dbReference>
<comment type="caution">
    <text evidence="3">The sequence shown here is derived from an EMBL/GenBank/DDBJ whole genome shotgun (WGS) entry which is preliminary data.</text>
</comment>
<dbReference type="Gene3D" id="3.30.70.2660">
    <property type="match status" value="1"/>
</dbReference>
<reference evidence="3" key="2">
    <citation type="submission" date="2021-08" db="EMBL/GenBank/DDBJ databases">
        <authorList>
            <person name="Dalcin Martins P."/>
        </authorList>
    </citation>
    <scope>NUCLEOTIDE SEQUENCE</scope>
    <source>
        <strain evidence="3">MAG_39</strain>
    </source>
</reference>
<protein>
    <recommendedName>
        <fullName evidence="2">pre-crRNA processing endonuclease</fullName>
        <ecNumber evidence="2">3.1.-.-</ecNumber>
    </recommendedName>
</protein>
<evidence type="ECO:0000313" key="4">
    <source>
        <dbReference type="Proteomes" id="UP000705867"/>
    </source>
</evidence>
<dbReference type="GO" id="GO:0003723">
    <property type="term" value="F:RNA binding"/>
    <property type="evidence" value="ECO:0007669"/>
    <property type="project" value="UniProtKB-UniRule"/>
</dbReference>
<dbReference type="EMBL" id="JAIOIV010000127">
    <property type="protein sequence ID" value="MBZ0157745.1"/>
    <property type="molecule type" value="Genomic_DNA"/>
</dbReference>
<keyword evidence="2" id="KW-0378">Hydrolase</keyword>
<accession>A0A953M2H4</accession>
<keyword evidence="2" id="KW-0540">Nuclease</keyword>
<keyword evidence="2" id="KW-0694">RNA-binding</keyword>
<dbReference type="InterPro" id="IPR013422">
    <property type="entry name" value="CRISPR-assoc_prot_Cas5_N"/>
</dbReference>
<name>A0A953M2H4_9BACT</name>
<comment type="similarity">
    <text evidence="2">Belongs to the CRISPR-associated protein Cas5 family. Subtype I-C/Dvulg subfamily.</text>
</comment>
<comment type="function">
    <text evidence="2">CRISPR (clustered regularly interspaced short palindromic repeat) is an adaptive immune system that provides protection against mobile genetic elements (viruses, transposable elements and conjugative plasmids). CRISPR clusters contain spacers, sequences complementary to antecedent mobile elements, and target invading nucleic acids. CRISPR clusters are transcribed and processed into CRISPR RNA (crRNA).</text>
</comment>
<dbReference type="GO" id="GO:0043571">
    <property type="term" value="P:maintenance of CRISPR repeat elements"/>
    <property type="evidence" value="ECO:0007669"/>
    <property type="project" value="UniProtKB-UniRule"/>
</dbReference>
<evidence type="ECO:0000313" key="3">
    <source>
        <dbReference type="EMBL" id="MBZ0157745.1"/>
    </source>
</evidence>
<dbReference type="GO" id="GO:0051607">
    <property type="term" value="P:defense response to virus"/>
    <property type="evidence" value="ECO:0007669"/>
    <property type="project" value="UniProtKB-UniRule"/>
</dbReference>
<dbReference type="Pfam" id="PF09704">
    <property type="entry name" value="Cas_Cas5d"/>
    <property type="match status" value="1"/>
</dbReference>
<dbReference type="GO" id="GO:0016787">
    <property type="term" value="F:hydrolase activity"/>
    <property type="evidence" value="ECO:0007669"/>
    <property type="project" value="UniProtKB-KW"/>
</dbReference>
<dbReference type="AlphaFoldDB" id="A0A953M2H4"/>
<dbReference type="InterPro" id="IPR021124">
    <property type="entry name" value="CRISPR-assoc_prot_Cas5"/>
</dbReference>
<organism evidence="3 4">
    <name type="scientific">Candidatus Nitrobium versatile</name>
    <dbReference type="NCBI Taxonomy" id="2884831"/>
    <lineage>
        <taxon>Bacteria</taxon>
        <taxon>Pseudomonadati</taxon>
        <taxon>Nitrospirota</taxon>
        <taxon>Nitrospiria</taxon>
        <taxon>Nitrospirales</taxon>
        <taxon>Nitrospiraceae</taxon>
        <taxon>Candidatus Nitrobium</taxon>
    </lineage>
</organism>
<dbReference type="NCBIfam" id="TIGR01876">
    <property type="entry name" value="cas_Cas5d"/>
    <property type="match status" value="1"/>
</dbReference>
<gene>
    <name evidence="3" type="primary">cas5c</name>
    <name evidence="3" type="ORF">K8I29_16235</name>
</gene>
<dbReference type="GO" id="GO:0004519">
    <property type="term" value="F:endonuclease activity"/>
    <property type="evidence" value="ECO:0007669"/>
    <property type="project" value="UniProtKB-UniRule"/>
</dbReference>
<keyword evidence="2" id="KW-0255">Endonuclease</keyword>
<reference evidence="3" key="1">
    <citation type="journal article" date="2021" name="bioRxiv">
        <title>Unraveling nitrogen, sulfur and carbon metabolic pathways and microbial community transcriptional responses to substrate deprivation and toxicity stresses in a bioreactor mimicking anoxic brackish coastal sediment conditions.</title>
        <authorList>
            <person name="Martins P.D."/>
            <person name="Echeveste M.J."/>
            <person name="Arshad A."/>
            <person name="Kurth J."/>
            <person name="Ouboter H."/>
            <person name="Jetten M.S.M."/>
            <person name="Welte C.U."/>
        </authorList>
    </citation>
    <scope>NUCLEOTIDE SEQUENCE</scope>
    <source>
        <strain evidence="3">MAG_39</strain>
    </source>
</reference>
<dbReference type="EC" id="3.1.-.-" evidence="2"/>
<dbReference type="NCBIfam" id="TIGR02593">
    <property type="entry name" value="CRISPR_cas5"/>
    <property type="match status" value="1"/>
</dbReference>
<proteinExistence type="inferred from homology"/>